<proteinExistence type="inferred from homology"/>
<dbReference type="InterPro" id="IPR008278">
    <property type="entry name" value="4-PPantetheinyl_Trfase_dom"/>
</dbReference>
<dbReference type="InterPro" id="IPR037143">
    <property type="entry name" value="4-PPantetheinyl_Trfase_dom_sf"/>
</dbReference>
<keyword evidence="2 5" id="KW-0808">Transferase</keyword>
<comment type="caution">
    <text evidence="5">The sequence shown here is derived from an EMBL/GenBank/DDBJ whole genome shotgun (WGS) entry which is preliminary data.</text>
</comment>
<feature type="domain" description="4'-phosphopantetheinyl transferase N-terminal" evidence="4">
    <location>
        <begin position="44"/>
        <end position="103"/>
    </location>
</feature>
<evidence type="ECO:0000256" key="2">
    <source>
        <dbReference type="ARBA" id="ARBA00022679"/>
    </source>
</evidence>
<feature type="domain" description="4'-phosphopantetheinyl transferase" evidence="3">
    <location>
        <begin position="109"/>
        <end position="194"/>
    </location>
</feature>
<reference evidence="5 6" key="1">
    <citation type="submission" date="2024-09" db="EMBL/GenBank/DDBJ databases">
        <title>Aeromonas strains Genome sequencing and assembly.</title>
        <authorList>
            <person name="Hu X."/>
            <person name="Tang B."/>
        </authorList>
    </citation>
    <scope>NUCLEOTIDE SEQUENCE [LARGE SCALE GENOMIC DNA]</scope>
    <source>
        <strain evidence="5 6">NB23SCDHY001</strain>
    </source>
</reference>
<sequence length="238" mass="26756">MMTITDLFLLNSATLAPALVQTLESELNPVQHLQWQGVVQPHRRREFLISRVVINRLLAQRLGQDPQKLQFCSGPHGKPMLAGQGAQCCHFNLSHSGDWLAIAIGEQGPIGVDLELGRRARSPLPLAQRFFAPAEYQYLAALPKAQQAGSFYRLWSRKEAVLKAHGGGIAAGLEKVEFVPQQGWRLVNRLDGIDYRVQDWPWQGGWLSLAGHQDDVRLHRLDEQLEIVALQPHLYENP</sequence>
<dbReference type="Pfam" id="PF22624">
    <property type="entry name" value="AASDHPPT_N"/>
    <property type="match status" value="1"/>
</dbReference>
<dbReference type="Proteomes" id="UP001630969">
    <property type="component" value="Unassembled WGS sequence"/>
</dbReference>
<name>A0ABW9GSP4_9GAMM</name>
<dbReference type="GeneID" id="97220234"/>
<dbReference type="Gene3D" id="3.90.470.20">
    <property type="entry name" value="4'-phosphopantetheinyl transferase domain"/>
    <property type="match status" value="1"/>
</dbReference>
<comment type="similarity">
    <text evidence="1">Belongs to the P-Pant transferase superfamily. Gsp/Sfp/HetI/AcpT family.</text>
</comment>
<gene>
    <name evidence="5" type="ORF">ACEUDJ_09005</name>
</gene>
<protein>
    <submittedName>
        <fullName evidence="5">4'-phosphopantetheinyl transferase superfamily protein</fullName>
    </submittedName>
</protein>
<evidence type="ECO:0000313" key="5">
    <source>
        <dbReference type="EMBL" id="MFM4892998.1"/>
    </source>
</evidence>
<dbReference type="RefSeq" id="WP_408789533.1">
    <property type="nucleotide sequence ID" value="NZ_JBGXBU010000002.1"/>
</dbReference>
<dbReference type="GO" id="GO:0016740">
    <property type="term" value="F:transferase activity"/>
    <property type="evidence" value="ECO:0007669"/>
    <property type="project" value="UniProtKB-KW"/>
</dbReference>
<accession>A0ABW9GSP4</accession>
<evidence type="ECO:0000259" key="4">
    <source>
        <dbReference type="Pfam" id="PF22624"/>
    </source>
</evidence>
<dbReference type="Pfam" id="PF01648">
    <property type="entry name" value="ACPS"/>
    <property type="match status" value="1"/>
</dbReference>
<evidence type="ECO:0000259" key="3">
    <source>
        <dbReference type="Pfam" id="PF01648"/>
    </source>
</evidence>
<dbReference type="InterPro" id="IPR050559">
    <property type="entry name" value="P-Pant_transferase_sf"/>
</dbReference>
<dbReference type="EMBL" id="JBGXBU010000002">
    <property type="protein sequence ID" value="MFM4892998.1"/>
    <property type="molecule type" value="Genomic_DNA"/>
</dbReference>
<keyword evidence="6" id="KW-1185">Reference proteome</keyword>
<dbReference type="PANTHER" id="PTHR12215">
    <property type="entry name" value="PHOSPHOPANTETHEINE TRANSFERASE"/>
    <property type="match status" value="1"/>
</dbReference>
<evidence type="ECO:0000256" key="1">
    <source>
        <dbReference type="ARBA" id="ARBA00010990"/>
    </source>
</evidence>
<organism evidence="5 6">
    <name type="scientific">Aeromonas bivalvium</name>
    <dbReference type="NCBI Taxonomy" id="440079"/>
    <lineage>
        <taxon>Bacteria</taxon>
        <taxon>Pseudomonadati</taxon>
        <taxon>Pseudomonadota</taxon>
        <taxon>Gammaproteobacteria</taxon>
        <taxon>Aeromonadales</taxon>
        <taxon>Aeromonadaceae</taxon>
        <taxon>Aeromonas</taxon>
    </lineage>
</organism>
<evidence type="ECO:0000313" key="6">
    <source>
        <dbReference type="Proteomes" id="UP001630969"/>
    </source>
</evidence>
<dbReference type="InterPro" id="IPR055066">
    <property type="entry name" value="AASDHPPT_N"/>
</dbReference>
<dbReference type="SUPFAM" id="SSF56214">
    <property type="entry name" value="4'-phosphopantetheinyl transferase"/>
    <property type="match status" value="2"/>
</dbReference>
<dbReference type="PANTHER" id="PTHR12215:SF10">
    <property type="entry name" value="L-AMINOADIPATE-SEMIALDEHYDE DEHYDROGENASE-PHOSPHOPANTETHEINYL TRANSFERASE"/>
    <property type="match status" value="1"/>
</dbReference>